<organism evidence="2">
    <name type="scientific">marine sediment metagenome</name>
    <dbReference type="NCBI Taxonomy" id="412755"/>
    <lineage>
        <taxon>unclassified sequences</taxon>
        <taxon>metagenomes</taxon>
        <taxon>ecological metagenomes</taxon>
    </lineage>
</organism>
<sequence>EKVFEQVLSSTLSFKIKKTDTLDIVLPGWVGLAVVIGVLVVAGLIIKVPSKEKVKKHKDIREGKDYGLTKEPRKDKGEENNA</sequence>
<keyword evidence="1" id="KW-1133">Transmembrane helix</keyword>
<gene>
    <name evidence="2" type="ORF">LCGC14_2769460</name>
</gene>
<comment type="caution">
    <text evidence="2">The sequence shown here is derived from an EMBL/GenBank/DDBJ whole genome shotgun (WGS) entry which is preliminary data.</text>
</comment>
<dbReference type="AlphaFoldDB" id="A0A0F8YWH7"/>
<keyword evidence="1" id="KW-0812">Transmembrane</keyword>
<protein>
    <submittedName>
        <fullName evidence="2">Uncharacterized protein</fullName>
    </submittedName>
</protein>
<dbReference type="EMBL" id="LAZR01051133">
    <property type="protein sequence ID" value="KKK85812.1"/>
    <property type="molecule type" value="Genomic_DNA"/>
</dbReference>
<keyword evidence="1" id="KW-0472">Membrane</keyword>
<accession>A0A0F8YWH7</accession>
<evidence type="ECO:0000313" key="2">
    <source>
        <dbReference type="EMBL" id="KKK85812.1"/>
    </source>
</evidence>
<feature type="transmembrane region" description="Helical" evidence="1">
    <location>
        <begin position="24"/>
        <end position="46"/>
    </location>
</feature>
<evidence type="ECO:0000256" key="1">
    <source>
        <dbReference type="SAM" id="Phobius"/>
    </source>
</evidence>
<feature type="non-terminal residue" evidence="2">
    <location>
        <position position="1"/>
    </location>
</feature>
<name>A0A0F8YWH7_9ZZZZ</name>
<reference evidence="2" key="1">
    <citation type="journal article" date="2015" name="Nature">
        <title>Complex archaea that bridge the gap between prokaryotes and eukaryotes.</title>
        <authorList>
            <person name="Spang A."/>
            <person name="Saw J.H."/>
            <person name="Jorgensen S.L."/>
            <person name="Zaremba-Niedzwiedzka K."/>
            <person name="Martijn J."/>
            <person name="Lind A.E."/>
            <person name="van Eijk R."/>
            <person name="Schleper C."/>
            <person name="Guy L."/>
            <person name="Ettema T.J."/>
        </authorList>
    </citation>
    <scope>NUCLEOTIDE SEQUENCE</scope>
</reference>
<proteinExistence type="predicted"/>